<dbReference type="InterPro" id="IPR001479">
    <property type="entry name" value="Quinoprotein_DH_CS"/>
</dbReference>
<dbReference type="PANTHER" id="PTHR32303:SF4">
    <property type="entry name" value="QUINOPROTEIN GLUCOSE DEHYDROGENASE"/>
    <property type="match status" value="1"/>
</dbReference>
<dbReference type="PANTHER" id="PTHR32303">
    <property type="entry name" value="QUINOPROTEIN ALCOHOL DEHYDROGENASE (CYTOCHROME C)"/>
    <property type="match status" value="1"/>
</dbReference>
<accession>A0ABV4AWQ3</accession>
<sequence length="814" mass="86079">MDKHNTRPGLVSKAWLLLLGLCLLASGLFFAVYGYQLVALQGSWYFLISGMALVLSGLLIAAAHPGGAWLYALTLLATAVWAVADVGLDFWPLVSRLLLLAGIGILVALSFPVLRRARGQAAGKTGSTVVAGLLLLGCLATVGGMFLPHASVSAKSDATVLQPVAKGQAPADWAHYGSTPGGTRFAALDQITRSNVKDLQLAWSYQTGDVPVSPGGGGAEDQLTPLQIGNQVFVCTPHNNVIALDATTGKELWKTEINAKQKKWMRCRGLAYFDAAQPLSQPTVAGATPVQAVSVAPGAACQRRILMNSVAPELIALDADTGAFCEDFGTHGRVDLRNGMGKGADKGEYYPTSAPTLAGTTIVIGGRVADNVSTDMPGGVVRGFDVVSGALRWAFDPGNPDDQTAPADGKTYVRSTPNVWAPMSYDPQSNTVFMPVGSAAVDLWGVKHTALDRKYGASMLAVDASTGKEKWVYQTVHDDLWDFDVPMQPSLVDFPGAAGGKNTPALVFGTKAGQIFVLDRATGQPLTQVEERRVPAGKIEGETYSPTQLFSVGMPNIGADDMRESDMWGATPFDQLLCRLKFKSKRYTGLFTPPGTDASLNLPGSLGGMNWGGISVDPTNNYLFINDMRVGLEVQLIKADPADAGAKSDGNEAAAITKPVPLDGTPYAINAKVRFMSPLEIPCQKPPFGTLTAVDLKTQQIAWQVPVGTVKDTGPFGIKMGLPIPIGMPTIGGTMATQGGLVFIAATQDYYLRAYETGTGQEVWKARLPVGSQGTPISYQSPVTGQQFVLVSAGGARNSPDRGDYVIAYALPRR</sequence>
<protein>
    <submittedName>
        <fullName evidence="12">Membrane-bound PQQ-dependent dehydrogenase, glucose/quinate/shikimate family</fullName>
        <ecNumber evidence="12">1.1.-.-</ecNumber>
    </submittedName>
</protein>
<dbReference type="PROSITE" id="PS00364">
    <property type="entry name" value="BACTERIAL_PQQ_2"/>
    <property type="match status" value="1"/>
</dbReference>
<feature type="transmembrane region" description="Helical" evidence="10">
    <location>
        <begin position="126"/>
        <end position="147"/>
    </location>
</feature>
<evidence type="ECO:0000256" key="9">
    <source>
        <dbReference type="ARBA" id="ARBA00023136"/>
    </source>
</evidence>
<evidence type="ECO:0000256" key="7">
    <source>
        <dbReference type="ARBA" id="ARBA00022989"/>
    </source>
</evidence>
<comment type="cofactor">
    <cofactor evidence="1">
        <name>pyrroloquinoline quinone</name>
        <dbReference type="ChEBI" id="CHEBI:58442"/>
    </cofactor>
</comment>
<dbReference type="GO" id="GO:0016491">
    <property type="term" value="F:oxidoreductase activity"/>
    <property type="evidence" value="ECO:0007669"/>
    <property type="project" value="UniProtKB-KW"/>
</dbReference>
<comment type="similarity">
    <text evidence="3">Belongs to the bacterial PQQ dehydrogenase family.</text>
</comment>
<dbReference type="Gene3D" id="2.140.10.10">
    <property type="entry name" value="Quinoprotein alcohol dehydrogenase-like superfamily"/>
    <property type="match status" value="2"/>
</dbReference>
<evidence type="ECO:0000256" key="4">
    <source>
        <dbReference type="ARBA" id="ARBA00022475"/>
    </source>
</evidence>
<organism evidence="12 13">
    <name type="scientific">Comamonas sediminis</name>
    <dbReference type="NCBI Taxonomy" id="1783360"/>
    <lineage>
        <taxon>Bacteria</taxon>
        <taxon>Pseudomonadati</taxon>
        <taxon>Pseudomonadota</taxon>
        <taxon>Betaproteobacteria</taxon>
        <taxon>Burkholderiales</taxon>
        <taxon>Comamonadaceae</taxon>
        <taxon>Comamonas</taxon>
    </lineage>
</organism>
<dbReference type="CDD" id="cd10280">
    <property type="entry name" value="PQQ_mGDH"/>
    <property type="match status" value="1"/>
</dbReference>
<evidence type="ECO:0000256" key="10">
    <source>
        <dbReference type="SAM" id="Phobius"/>
    </source>
</evidence>
<feature type="transmembrane region" description="Helical" evidence="10">
    <location>
        <begin position="44"/>
        <end position="61"/>
    </location>
</feature>
<dbReference type="RefSeq" id="WP_369458657.1">
    <property type="nucleotide sequence ID" value="NZ_JBGBDC010000001.1"/>
</dbReference>
<comment type="caution">
    <text evidence="12">The sequence shown here is derived from an EMBL/GenBank/DDBJ whole genome shotgun (WGS) entry which is preliminary data.</text>
</comment>
<dbReference type="InterPro" id="IPR011047">
    <property type="entry name" value="Quinoprotein_ADH-like_sf"/>
</dbReference>
<dbReference type="InterPro" id="IPR017511">
    <property type="entry name" value="PQQ_mDH"/>
</dbReference>
<keyword evidence="4" id="KW-1003">Cell membrane</keyword>
<keyword evidence="6" id="KW-0634">PQQ</keyword>
<dbReference type="Proteomes" id="UP001562178">
    <property type="component" value="Unassembled WGS sequence"/>
</dbReference>
<name>A0ABV4AWQ3_9BURK</name>
<comment type="subcellular location">
    <subcellularLocation>
        <location evidence="2">Cell membrane</location>
        <topology evidence="2">Multi-pass membrane protein</topology>
    </subcellularLocation>
</comment>
<keyword evidence="13" id="KW-1185">Reference proteome</keyword>
<proteinExistence type="inferred from homology"/>
<dbReference type="SMART" id="SM00564">
    <property type="entry name" value="PQQ"/>
    <property type="match status" value="5"/>
</dbReference>
<reference evidence="12 13" key="1">
    <citation type="journal article" date="2016" name="Int. J. Syst. Evol. Microbiol.">
        <title>Description of Comamonas sediminis sp. nov., isolated from lagoon sediments.</title>
        <authorList>
            <person name="Subhash Y."/>
            <person name="Bang J.J."/>
            <person name="You T.H."/>
            <person name="Lee S.S."/>
        </authorList>
    </citation>
    <scope>NUCLEOTIDE SEQUENCE [LARGE SCALE GENOMIC DNA]</scope>
    <source>
        <strain evidence="12 13">JCM 31169</strain>
    </source>
</reference>
<dbReference type="SUPFAM" id="SSF50998">
    <property type="entry name" value="Quinoprotein alcohol dehydrogenase-like"/>
    <property type="match status" value="1"/>
</dbReference>
<evidence type="ECO:0000313" key="12">
    <source>
        <dbReference type="EMBL" id="MEY2249417.1"/>
    </source>
</evidence>
<evidence type="ECO:0000256" key="2">
    <source>
        <dbReference type="ARBA" id="ARBA00004651"/>
    </source>
</evidence>
<dbReference type="NCBIfam" id="TIGR03074">
    <property type="entry name" value="PQQ_membr_DH"/>
    <property type="match status" value="1"/>
</dbReference>
<keyword evidence="7 10" id="KW-1133">Transmembrane helix</keyword>
<dbReference type="EC" id="1.1.-.-" evidence="12"/>
<evidence type="ECO:0000256" key="5">
    <source>
        <dbReference type="ARBA" id="ARBA00022692"/>
    </source>
</evidence>
<keyword evidence="9 10" id="KW-0472">Membrane</keyword>
<feature type="domain" description="Pyrrolo-quinoline quinone repeat" evidence="11">
    <location>
        <begin position="173"/>
        <end position="789"/>
    </location>
</feature>
<gene>
    <name evidence="12" type="ORF">AB7A72_00220</name>
</gene>
<evidence type="ECO:0000259" key="11">
    <source>
        <dbReference type="Pfam" id="PF01011"/>
    </source>
</evidence>
<dbReference type="InterPro" id="IPR018391">
    <property type="entry name" value="PQQ_b-propeller_rpt"/>
</dbReference>
<evidence type="ECO:0000256" key="6">
    <source>
        <dbReference type="ARBA" id="ARBA00022891"/>
    </source>
</evidence>
<dbReference type="InterPro" id="IPR002372">
    <property type="entry name" value="PQQ_rpt_dom"/>
</dbReference>
<evidence type="ECO:0000256" key="1">
    <source>
        <dbReference type="ARBA" id="ARBA00001931"/>
    </source>
</evidence>
<evidence type="ECO:0000313" key="13">
    <source>
        <dbReference type="Proteomes" id="UP001562178"/>
    </source>
</evidence>
<evidence type="ECO:0000256" key="8">
    <source>
        <dbReference type="ARBA" id="ARBA00023002"/>
    </source>
</evidence>
<dbReference type="EMBL" id="JBGBDC010000001">
    <property type="protein sequence ID" value="MEY2249417.1"/>
    <property type="molecule type" value="Genomic_DNA"/>
</dbReference>
<evidence type="ECO:0000256" key="3">
    <source>
        <dbReference type="ARBA" id="ARBA00008156"/>
    </source>
</evidence>
<feature type="transmembrane region" description="Helical" evidence="10">
    <location>
        <begin position="90"/>
        <end position="114"/>
    </location>
</feature>
<keyword evidence="5 10" id="KW-0812">Transmembrane</keyword>
<feature type="transmembrane region" description="Helical" evidence="10">
    <location>
        <begin position="68"/>
        <end position="84"/>
    </location>
</feature>
<dbReference type="Pfam" id="PF01011">
    <property type="entry name" value="PQQ"/>
    <property type="match status" value="1"/>
</dbReference>
<keyword evidence="8 12" id="KW-0560">Oxidoreductase</keyword>